<accession>A0A7D9L991</accession>
<dbReference type="InterPro" id="IPR008971">
    <property type="entry name" value="HSP40/DnaJ_pept-bd"/>
</dbReference>
<dbReference type="PANTHER" id="PTHR24078:SF553">
    <property type="entry name" value="DNAJ HOMOLOG SUBFAMILY B MEMBER 5"/>
    <property type="match status" value="1"/>
</dbReference>
<dbReference type="GO" id="GO:0005829">
    <property type="term" value="C:cytosol"/>
    <property type="evidence" value="ECO:0007669"/>
    <property type="project" value="TreeGrafter"/>
</dbReference>
<dbReference type="CDD" id="cd10747">
    <property type="entry name" value="DnaJ_C"/>
    <property type="match status" value="1"/>
</dbReference>
<dbReference type="EMBL" id="CACRXK020014967">
    <property type="protein sequence ID" value="CAB4027697.1"/>
    <property type="molecule type" value="Genomic_DNA"/>
</dbReference>
<name>A0A7D9L991_PARCT</name>
<dbReference type="Gene3D" id="2.60.260.20">
    <property type="entry name" value="Urease metallochaperone UreE, N-terminal domain"/>
    <property type="match status" value="2"/>
</dbReference>
<dbReference type="GO" id="GO:0051087">
    <property type="term" value="F:protein-folding chaperone binding"/>
    <property type="evidence" value="ECO:0007669"/>
    <property type="project" value="TreeGrafter"/>
</dbReference>
<dbReference type="PANTHER" id="PTHR24078">
    <property type="entry name" value="DNAJ HOMOLOG SUBFAMILY C MEMBER"/>
    <property type="match status" value="1"/>
</dbReference>
<sequence length="210" mass="23677">MKVHESARVSYHYHCKMESQSRRYHRNAHCRDKPVLHEIFLTLEELSRGCTKRMKIAAKVFNDDFRIIRTDEKIITMDVPAGSKDGTKIVVPSAGDVKPGIIPGDVIFVIRERQHPCFTRDDENNLIYKVEISLREALTGCNINIPMLNGEFLTLSTQDVVCHGARKRISGKGMPRGGGNLGDLLVEFSVSFPVELNETQKESINSILPD</sequence>
<keyword evidence="1" id="KW-0143">Chaperone</keyword>
<dbReference type="GO" id="GO:0006457">
    <property type="term" value="P:protein folding"/>
    <property type="evidence" value="ECO:0007669"/>
    <property type="project" value="InterPro"/>
</dbReference>
<organism evidence="2 3">
    <name type="scientific">Paramuricea clavata</name>
    <name type="common">Red gorgonian</name>
    <name type="synonym">Violescent sea-whip</name>
    <dbReference type="NCBI Taxonomy" id="317549"/>
    <lineage>
        <taxon>Eukaryota</taxon>
        <taxon>Metazoa</taxon>
        <taxon>Cnidaria</taxon>
        <taxon>Anthozoa</taxon>
        <taxon>Octocorallia</taxon>
        <taxon>Malacalcyonacea</taxon>
        <taxon>Plexauridae</taxon>
        <taxon>Paramuricea</taxon>
    </lineage>
</organism>
<dbReference type="SUPFAM" id="SSF49493">
    <property type="entry name" value="HSP40/DnaJ peptide-binding domain"/>
    <property type="match status" value="2"/>
</dbReference>
<dbReference type="Proteomes" id="UP001152795">
    <property type="component" value="Unassembled WGS sequence"/>
</dbReference>
<dbReference type="FunFam" id="2.60.260.20:FF:000002">
    <property type="entry name" value="Dnaj homolog subfamily b member"/>
    <property type="match status" value="1"/>
</dbReference>
<dbReference type="InterPro" id="IPR002939">
    <property type="entry name" value="DnaJ_C"/>
</dbReference>
<keyword evidence="3" id="KW-1185">Reference proteome</keyword>
<dbReference type="FunFam" id="2.60.260.20:FF:000013">
    <property type="entry name" value="DnaJ subfamily B member 11"/>
    <property type="match status" value="1"/>
</dbReference>
<protein>
    <submittedName>
        <fullName evidence="2">DnaJ homolog subfamily B member 4 isoform X2</fullName>
    </submittedName>
</protein>
<dbReference type="AlphaFoldDB" id="A0A7D9L991"/>
<dbReference type="InterPro" id="IPR051339">
    <property type="entry name" value="DnaJ_subfamily_B"/>
</dbReference>
<evidence type="ECO:0000256" key="1">
    <source>
        <dbReference type="ARBA" id="ARBA00023186"/>
    </source>
</evidence>
<evidence type="ECO:0000313" key="2">
    <source>
        <dbReference type="EMBL" id="CAB4027697.1"/>
    </source>
</evidence>
<evidence type="ECO:0000313" key="3">
    <source>
        <dbReference type="Proteomes" id="UP001152795"/>
    </source>
</evidence>
<dbReference type="GO" id="GO:0051082">
    <property type="term" value="F:unfolded protein binding"/>
    <property type="evidence" value="ECO:0007669"/>
    <property type="project" value="InterPro"/>
</dbReference>
<gene>
    <name evidence="2" type="ORF">PACLA_8A005293</name>
</gene>
<reference evidence="2" key="1">
    <citation type="submission" date="2020-04" db="EMBL/GenBank/DDBJ databases">
        <authorList>
            <person name="Alioto T."/>
            <person name="Alioto T."/>
            <person name="Gomez Garrido J."/>
        </authorList>
    </citation>
    <scope>NUCLEOTIDE SEQUENCE</scope>
    <source>
        <strain evidence="2">A484AB</strain>
    </source>
</reference>
<dbReference type="Pfam" id="PF01556">
    <property type="entry name" value="DnaJ_C"/>
    <property type="match status" value="1"/>
</dbReference>
<dbReference type="OrthoDB" id="550424at2759"/>
<proteinExistence type="predicted"/>
<comment type="caution">
    <text evidence="2">The sequence shown here is derived from an EMBL/GenBank/DDBJ whole genome shotgun (WGS) entry which is preliminary data.</text>
</comment>